<dbReference type="Pfam" id="PF01850">
    <property type="entry name" value="PIN"/>
    <property type="match status" value="1"/>
</dbReference>
<proteinExistence type="predicted"/>
<evidence type="ECO:0000313" key="2">
    <source>
        <dbReference type="EMBL" id="HEC07279.1"/>
    </source>
</evidence>
<dbReference type="InterPro" id="IPR029060">
    <property type="entry name" value="PIN-like_dom_sf"/>
</dbReference>
<dbReference type="Proteomes" id="UP000886339">
    <property type="component" value="Unassembled WGS sequence"/>
</dbReference>
<dbReference type="Gene3D" id="3.40.50.1010">
    <property type="entry name" value="5'-nuclease"/>
    <property type="match status" value="1"/>
</dbReference>
<feature type="domain" description="PIN" evidence="1">
    <location>
        <begin position="4"/>
        <end position="91"/>
    </location>
</feature>
<gene>
    <name evidence="2" type="ORF">ENJ12_10525</name>
</gene>
<protein>
    <submittedName>
        <fullName evidence="2">PIN domain-containing protein</fullName>
    </submittedName>
</protein>
<dbReference type="SUPFAM" id="SSF88723">
    <property type="entry name" value="PIN domain-like"/>
    <property type="match status" value="1"/>
</dbReference>
<accession>A0A831WDM8</accession>
<dbReference type="EMBL" id="DRLF01000362">
    <property type="protein sequence ID" value="HEC07279.1"/>
    <property type="molecule type" value="Genomic_DNA"/>
</dbReference>
<name>A0A831WDM8_9GAMM</name>
<evidence type="ECO:0000259" key="1">
    <source>
        <dbReference type="Pfam" id="PF01850"/>
    </source>
</evidence>
<dbReference type="InterPro" id="IPR002716">
    <property type="entry name" value="PIN_dom"/>
</dbReference>
<sequence length="98" mass="10905">MLNRSQVVIHPFVIGELACGNLHNRDELLQLLDDLPRAVLASQEEVLHLIEHKKLMGQGIGFIDAHLLASAALTDTAAIWTRDKRLGEIARNLELAFD</sequence>
<organism evidence="2">
    <name type="scientific">Thiolapillus brandeum</name>
    <dbReference type="NCBI Taxonomy" id="1076588"/>
    <lineage>
        <taxon>Bacteria</taxon>
        <taxon>Pseudomonadati</taxon>
        <taxon>Pseudomonadota</taxon>
        <taxon>Gammaproteobacteria</taxon>
        <taxon>Chromatiales</taxon>
        <taxon>Sedimenticolaceae</taxon>
        <taxon>Thiolapillus</taxon>
    </lineage>
</organism>
<comment type="caution">
    <text evidence="2">The sequence shown here is derived from an EMBL/GenBank/DDBJ whole genome shotgun (WGS) entry which is preliminary data.</text>
</comment>
<dbReference type="AlphaFoldDB" id="A0A831WDM8"/>
<reference evidence="2" key="1">
    <citation type="journal article" date="2020" name="mSystems">
        <title>Genome- and Community-Level Interaction Insights into Carbon Utilization and Element Cycling Functions of Hydrothermarchaeota in Hydrothermal Sediment.</title>
        <authorList>
            <person name="Zhou Z."/>
            <person name="Liu Y."/>
            <person name="Xu W."/>
            <person name="Pan J."/>
            <person name="Luo Z.H."/>
            <person name="Li M."/>
        </authorList>
    </citation>
    <scope>NUCLEOTIDE SEQUENCE [LARGE SCALE GENOMIC DNA]</scope>
    <source>
        <strain evidence="2">HyVt-458</strain>
    </source>
</reference>